<feature type="region of interest" description="Disordered" evidence="5">
    <location>
        <begin position="92"/>
        <end position="133"/>
    </location>
</feature>
<reference evidence="7 8" key="1">
    <citation type="submission" date="2018-11" db="EMBL/GenBank/DDBJ databases">
        <authorList>
            <person name="Kleinhagauer T."/>
            <person name="Glaeser S.P."/>
            <person name="Spergser J."/>
            <person name="Ruckert C."/>
            <person name="Kaempfer P."/>
            <person name="Busse H.-J."/>
        </authorList>
    </citation>
    <scope>NUCLEOTIDE SEQUENCE [LARGE SCALE GENOMIC DNA]</scope>
    <source>
        <strain evidence="7 8">200CH</strain>
    </source>
</reference>
<accession>A0A3G6J5E9</accession>
<dbReference type="RefSeq" id="WP_123926501.1">
    <property type="nucleotide sequence ID" value="NZ_CP033896.1"/>
</dbReference>
<keyword evidence="7" id="KW-0346">Stress response</keyword>
<proteinExistence type="inferred from homology"/>
<feature type="compositionally biased region" description="Basic and acidic residues" evidence="5">
    <location>
        <begin position="123"/>
        <end position="133"/>
    </location>
</feature>
<dbReference type="PIRSF" id="PIRSF016821">
    <property type="entry name" value="HSP15"/>
    <property type="match status" value="1"/>
</dbReference>
<organism evidence="7 8">
    <name type="scientific">Corynebacterium choanae</name>
    <dbReference type="NCBI Taxonomy" id="1862358"/>
    <lineage>
        <taxon>Bacteria</taxon>
        <taxon>Bacillati</taxon>
        <taxon>Actinomycetota</taxon>
        <taxon>Actinomycetes</taxon>
        <taxon>Mycobacteriales</taxon>
        <taxon>Corynebacteriaceae</taxon>
        <taxon>Corynebacterium</taxon>
    </lineage>
</organism>
<evidence type="ECO:0000256" key="4">
    <source>
        <dbReference type="PROSITE-ProRule" id="PRU00182"/>
    </source>
</evidence>
<dbReference type="OrthoDB" id="9797176at2"/>
<dbReference type="InterPro" id="IPR036986">
    <property type="entry name" value="S4_RNA-bd_sf"/>
</dbReference>
<comment type="similarity">
    <text evidence="1">Belongs to the HSP15 family.</text>
</comment>
<dbReference type="GO" id="GO:0003727">
    <property type="term" value="F:single-stranded RNA binding"/>
    <property type="evidence" value="ECO:0007669"/>
    <property type="project" value="InterPro"/>
</dbReference>
<feature type="domain" description="RNA-binding S4" evidence="6">
    <location>
        <begin position="15"/>
        <end position="79"/>
    </location>
</feature>
<dbReference type="AlphaFoldDB" id="A0A3G6J5E9"/>
<dbReference type="Pfam" id="PF01479">
    <property type="entry name" value="S4"/>
    <property type="match status" value="1"/>
</dbReference>
<evidence type="ECO:0000313" key="8">
    <source>
        <dbReference type="Proteomes" id="UP000269019"/>
    </source>
</evidence>
<dbReference type="PROSITE" id="PS50889">
    <property type="entry name" value="S4"/>
    <property type="match status" value="1"/>
</dbReference>
<keyword evidence="2 4" id="KW-0694">RNA-binding</keyword>
<evidence type="ECO:0000256" key="3">
    <source>
        <dbReference type="ARBA" id="ARBA00023125"/>
    </source>
</evidence>
<name>A0A3G6J5E9_9CORY</name>
<evidence type="ECO:0000256" key="1">
    <source>
        <dbReference type="ARBA" id="ARBA00008396"/>
    </source>
</evidence>
<dbReference type="Gene3D" id="3.10.290.10">
    <property type="entry name" value="RNA-binding S4 domain"/>
    <property type="match status" value="1"/>
</dbReference>
<sequence length="133" mass="14926">MTDPTTTPPVPAKPARIDQWVWAVRLVKTRSAASDACKAGHIKLNGKPVKPSQQVKAGDQVRVWVHHREHHVEVVHPILKRVGAPVARTCYIDHTPPPPPREVFASLPQRDRGSGRPTKKQRRETDRLLGRRG</sequence>
<dbReference type="KEGG" id="ccho:CCHOA_02835"/>
<dbReference type="GO" id="GO:0003677">
    <property type="term" value="F:DNA binding"/>
    <property type="evidence" value="ECO:0007669"/>
    <property type="project" value="UniProtKB-KW"/>
</dbReference>
<dbReference type="GO" id="GO:0034605">
    <property type="term" value="P:cellular response to heat"/>
    <property type="evidence" value="ECO:0007669"/>
    <property type="project" value="InterPro"/>
</dbReference>
<evidence type="ECO:0000259" key="6">
    <source>
        <dbReference type="SMART" id="SM00363"/>
    </source>
</evidence>
<dbReference type="InterPro" id="IPR002942">
    <property type="entry name" value="S4_RNA-bd"/>
</dbReference>
<gene>
    <name evidence="7" type="primary">hslR</name>
    <name evidence="7" type="ORF">CCHOA_02835</name>
</gene>
<dbReference type="Proteomes" id="UP000269019">
    <property type="component" value="Chromosome"/>
</dbReference>
<dbReference type="SMART" id="SM00363">
    <property type="entry name" value="S4"/>
    <property type="match status" value="1"/>
</dbReference>
<dbReference type="EMBL" id="CP033896">
    <property type="protein sequence ID" value="AZA12983.1"/>
    <property type="molecule type" value="Genomic_DNA"/>
</dbReference>
<dbReference type="GO" id="GO:0043023">
    <property type="term" value="F:ribosomal large subunit binding"/>
    <property type="evidence" value="ECO:0007669"/>
    <property type="project" value="InterPro"/>
</dbReference>
<keyword evidence="3" id="KW-0238">DNA-binding</keyword>
<dbReference type="InterPro" id="IPR025708">
    <property type="entry name" value="HSP15"/>
</dbReference>
<dbReference type="CDD" id="cd00165">
    <property type="entry name" value="S4"/>
    <property type="match status" value="1"/>
</dbReference>
<dbReference type="SUPFAM" id="SSF55174">
    <property type="entry name" value="Alpha-L RNA-binding motif"/>
    <property type="match status" value="1"/>
</dbReference>
<evidence type="ECO:0000256" key="5">
    <source>
        <dbReference type="SAM" id="MobiDB-lite"/>
    </source>
</evidence>
<protein>
    <submittedName>
        <fullName evidence="7">Heat shock protein 15</fullName>
    </submittedName>
</protein>
<evidence type="ECO:0000313" key="7">
    <source>
        <dbReference type="EMBL" id="AZA12983.1"/>
    </source>
</evidence>
<keyword evidence="8" id="KW-1185">Reference proteome</keyword>
<evidence type="ECO:0000256" key="2">
    <source>
        <dbReference type="ARBA" id="ARBA00022884"/>
    </source>
</evidence>